<dbReference type="RefSeq" id="WP_226542440.1">
    <property type="nucleotide sequence ID" value="NZ_CP129013.1"/>
</dbReference>
<accession>A0ABY9JVS7</accession>
<gene>
    <name evidence="2" type="primary">mobB</name>
    <name evidence="2" type="ORF">LC087_16990</name>
</gene>
<dbReference type="EMBL" id="CP129013">
    <property type="protein sequence ID" value="WLR42378.1"/>
    <property type="molecule type" value="Genomic_DNA"/>
</dbReference>
<sequence length="170" mass="18829">MIILQVVGYKNSGKTRLSSYFIREGTAEGFKVGSIKHHAHGTPDIIEETDSAKHMKSGAEIAGVYGGGRLDLSIMNEEFSIARLAECYEKMGINLLIIEGFKQESYPKVVLLREDNDLQILQDVKNVVAVVCNNGCDTITNAQWPSFQSSDLKNISLWYATFLKSPPSVK</sequence>
<proteinExistence type="predicted"/>
<evidence type="ECO:0000313" key="3">
    <source>
        <dbReference type="Proteomes" id="UP001197974"/>
    </source>
</evidence>
<keyword evidence="3" id="KW-1185">Reference proteome</keyword>
<dbReference type="SUPFAM" id="SSF52540">
    <property type="entry name" value="P-loop containing nucleoside triphosphate hydrolases"/>
    <property type="match status" value="1"/>
</dbReference>
<dbReference type="InterPro" id="IPR027417">
    <property type="entry name" value="P-loop_NTPase"/>
</dbReference>
<dbReference type="Gene3D" id="3.40.50.300">
    <property type="entry name" value="P-loop containing nucleotide triphosphate hydrolases"/>
    <property type="match status" value="1"/>
</dbReference>
<dbReference type="PANTHER" id="PTHR40072">
    <property type="entry name" value="MOLYBDOPTERIN-GUANINE DINUCLEOTIDE BIOSYNTHESIS ADAPTER PROTEIN-RELATED"/>
    <property type="match status" value="1"/>
</dbReference>
<dbReference type="InterPro" id="IPR004435">
    <property type="entry name" value="MobB_dom"/>
</dbReference>
<feature type="domain" description="Molybdopterin-guanine dinucleotide biosynthesis protein B (MobB)" evidence="1">
    <location>
        <begin position="3"/>
        <end position="132"/>
    </location>
</feature>
<evidence type="ECO:0000259" key="1">
    <source>
        <dbReference type="Pfam" id="PF03205"/>
    </source>
</evidence>
<name>A0ABY9JVS7_9BACI</name>
<organism evidence="2 3">
    <name type="scientific">Bacillus carboniphilus</name>
    <dbReference type="NCBI Taxonomy" id="86663"/>
    <lineage>
        <taxon>Bacteria</taxon>
        <taxon>Bacillati</taxon>
        <taxon>Bacillota</taxon>
        <taxon>Bacilli</taxon>
        <taxon>Bacillales</taxon>
        <taxon>Bacillaceae</taxon>
        <taxon>Bacillus</taxon>
    </lineage>
</organism>
<dbReference type="NCBIfam" id="TIGR00176">
    <property type="entry name" value="mobB"/>
    <property type="match status" value="1"/>
</dbReference>
<reference evidence="2 3" key="1">
    <citation type="submission" date="2023-06" db="EMBL/GenBank/DDBJ databases">
        <title>Five Gram-positive bacteria isolated from mangrove sediments in Shenzhen, Guangdong, China.</title>
        <authorList>
            <person name="Yu S."/>
            <person name="Zheng W."/>
            <person name="Huang Y."/>
        </authorList>
    </citation>
    <scope>NUCLEOTIDE SEQUENCE [LARGE SCALE GENOMIC DNA]</scope>
    <source>
        <strain evidence="2 3">SaN35-3</strain>
    </source>
</reference>
<dbReference type="PANTHER" id="PTHR40072:SF1">
    <property type="entry name" value="MOLYBDOPTERIN-GUANINE DINUCLEOTIDE BIOSYNTHESIS ADAPTER PROTEIN"/>
    <property type="match status" value="1"/>
</dbReference>
<evidence type="ECO:0000313" key="2">
    <source>
        <dbReference type="EMBL" id="WLR42378.1"/>
    </source>
</evidence>
<dbReference type="InterPro" id="IPR052539">
    <property type="entry name" value="MGD_biosynthesis_adapter"/>
</dbReference>
<protein>
    <submittedName>
        <fullName evidence="2">Molybdopterin-guanine dinucleotide biosynthesis protein B</fullName>
    </submittedName>
</protein>
<dbReference type="Proteomes" id="UP001197974">
    <property type="component" value="Chromosome"/>
</dbReference>
<dbReference type="Pfam" id="PF03205">
    <property type="entry name" value="MobB"/>
    <property type="match status" value="1"/>
</dbReference>